<evidence type="ECO:0000313" key="4">
    <source>
        <dbReference type="Proteomes" id="UP000217895"/>
    </source>
</evidence>
<dbReference type="EMBL" id="AP018203">
    <property type="protein sequence ID" value="BAY56532.1"/>
    <property type="molecule type" value="Genomic_DNA"/>
</dbReference>
<reference evidence="3 4" key="1">
    <citation type="submission" date="2017-06" db="EMBL/GenBank/DDBJ databases">
        <title>Genome sequencing of cyanobaciteial culture collection at National Institute for Environmental Studies (NIES).</title>
        <authorList>
            <person name="Hirose Y."/>
            <person name="Shimura Y."/>
            <person name="Fujisawa T."/>
            <person name="Nakamura Y."/>
            <person name="Kawachi M."/>
        </authorList>
    </citation>
    <scope>NUCLEOTIDE SEQUENCE [LARGE SCALE GENOMIC DNA]</scope>
    <source>
        <strain evidence="3 4">NIES-2135</strain>
    </source>
</reference>
<proteinExistence type="predicted"/>
<gene>
    <name evidence="3" type="ORF">NIES2135_33660</name>
</gene>
<keyword evidence="1" id="KW-0175">Coiled coil</keyword>
<evidence type="ECO:0000256" key="2">
    <source>
        <dbReference type="SAM" id="Phobius"/>
    </source>
</evidence>
<feature type="transmembrane region" description="Helical" evidence="2">
    <location>
        <begin position="12"/>
        <end position="35"/>
    </location>
</feature>
<dbReference type="AlphaFoldDB" id="A0A1Z4JIE0"/>
<feature type="transmembrane region" description="Helical" evidence="2">
    <location>
        <begin position="55"/>
        <end position="78"/>
    </location>
</feature>
<evidence type="ECO:0000256" key="1">
    <source>
        <dbReference type="SAM" id="Coils"/>
    </source>
</evidence>
<feature type="transmembrane region" description="Helical" evidence="2">
    <location>
        <begin position="90"/>
        <end position="109"/>
    </location>
</feature>
<keyword evidence="2" id="KW-0812">Transmembrane</keyword>
<organism evidence="3 4">
    <name type="scientific">Leptolyngbya boryana NIES-2135</name>
    <dbReference type="NCBI Taxonomy" id="1973484"/>
    <lineage>
        <taxon>Bacteria</taxon>
        <taxon>Bacillati</taxon>
        <taxon>Cyanobacteriota</taxon>
        <taxon>Cyanophyceae</taxon>
        <taxon>Leptolyngbyales</taxon>
        <taxon>Leptolyngbyaceae</taxon>
        <taxon>Leptolyngbya group</taxon>
        <taxon>Leptolyngbya</taxon>
    </lineage>
</organism>
<keyword evidence="4" id="KW-1185">Reference proteome</keyword>
<protein>
    <submittedName>
        <fullName evidence="3">Uncharacterized protein</fullName>
    </submittedName>
</protein>
<feature type="transmembrane region" description="Helical" evidence="2">
    <location>
        <begin position="238"/>
        <end position="257"/>
    </location>
</feature>
<evidence type="ECO:0000313" key="3">
    <source>
        <dbReference type="EMBL" id="BAY56532.1"/>
    </source>
</evidence>
<feature type="coiled-coil region" evidence="1">
    <location>
        <begin position="115"/>
        <end position="142"/>
    </location>
</feature>
<sequence>MKATNSLPTAPFVLRLVGIIMIVSSMVDYISVLIPPNFSDKAWFANVVTQIVDRGIIPLVGFAFLFAGAFLESGSFNLGERVKPVMSFRFWAMLLSLLLGLVFLIAFPLHLNNTRQVSDQALERIDREAKDAENQLNTQVQQRQDQITAALRDPNQSKQLDDQLKQIDAAIASGQLKGDQLTQAQRAQKELQALKANPNSVADRAKEFRNTQLTSIRERRTQAENQARNEFWKTGIRVGISSLLLSLAYFVIGWSGLRELGVIGGKRKPVMR</sequence>
<dbReference type="InterPro" id="IPR047709">
    <property type="entry name" value="HpsJ-like"/>
</dbReference>
<accession>A0A1Z4JIE0</accession>
<dbReference type="NCBIfam" id="NF038305">
    <property type="entry name" value="HpsJ_fam"/>
    <property type="match status" value="1"/>
</dbReference>
<keyword evidence="2" id="KW-1133">Transmembrane helix</keyword>
<keyword evidence="2" id="KW-0472">Membrane</keyword>
<dbReference type="Proteomes" id="UP000217895">
    <property type="component" value="Chromosome"/>
</dbReference>
<name>A0A1Z4JIE0_LEPBY</name>